<reference evidence="2 5" key="2">
    <citation type="submission" date="2018-08" db="EMBL/GenBank/DDBJ databases">
        <title>Complete genome of the Arcobacter molluscorum type strain LMG 25693.</title>
        <authorList>
            <person name="Miller W.G."/>
            <person name="Yee E."/>
            <person name="Bono J.L."/>
        </authorList>
    </citation>
    <scope>NUCLEOTIDE SEQUENCE [LARGE SCALE GENOMIC DNA]</scope>
    <source>
        <strain evidence="2 5">CECT 7696</strain>
    </source>
</reference>
<dbReference type="EMBL" id="CP032098">
    <property type="protein sequence ID" value="AXX91643.1"/>
    <property type="molecule type" value="Genomic_DNA"/>
</dbReference>
<evidence type="ECO:0000256" key="1">
    <source>
        <dbReference type="SAM" id="SignalP"/>
    </source>
</evidence>
<gene>
    <name evidence="2" type="ORF">AMOL_0643</name>
    <name evidence="3" type="ORF">CPU12_04590</name>
</gene>
<dbReference type="KEGG" id="amol:AMOL_0643"/>
<dbReference type="InterPro" id="IPR010319">
    <property type="entry name" value="Transglutaminase-like_Cys_pept"/>
</dbReference>
<protein>
    <submittedName>
        <fullName evidence="2 3">Transglutaminase</fullName>
    </submittedName>
</protein>
<dbReference type="InterPro" id="IPR038765">
    <property type="entry name" value="Papain-like_cys_pep_sf"/>
</dbReference>
<dbReference type="AlphaFoldDB" id="A0A2G1DJ93"/>
<proteinExistence type="predicted"/>
<reference evidence="3 4" key="1">
    <citation type="submission" date="2017-09" db="EMBL/GenBank/DDBJ databases">
        <title>Arcobacter canalis sp. nov., a new species isolated from a water canal contaminated with urban sewage.</title>
        <authorList>
            <person name="Perez-Cataluna A."/>
            <person name="Salas-Masso N."/>
            <person name="Figueras M.J."/>
        </authorList>
    </citation>
    <scope>NUCLEOTIDE SEQUENCE [LARGE SCALE GENOMIC DNA]</scope>
    <source>
        <strain evidence="3 4">F98-3</strain>
    </source>
</reference>
<keyword evidence="4" id="KW-1185">Reference proteome</keyword>
<keyword evidence="1" id="KW-0732">Signal</keyword>
<sequence length="213" mass="24803">MKKTIITVVLAFSLLTSISIATIPKNFSQKKLDEFTQKYGKEAAKRLLLWDDLIEAAKNKKILYKLKMVNDFFNQIRYERDITHWGKVDYWASPFEFLGTGAGDCEDYAIAKYFTLRQLGIEDKKLRIVYVKLLNRNSKYEQAHMVLTYYHKPNATPIVLDNVNKKLKLATKRPDLKPIYSFNAGGLWRAKNKGSQRVGENNLKSWKDLMTRI</sequence>
<accession>A0A2G1DJ93</accession>
<evidence type="ECO:0000313" key="2">
    <source>
        <dbReference type="EMBL" id="AXX91643.1"/>
    </source>
</evidence>
<dbReference type="Proteomes" id="UP000221222">
    <property type="component" value="Unassembled WGS sequence"/>
</dbReference>
<name>A0A2G1DJ93_9BACT</name>
<dbReference type="PANTHER" id="PTHR39327">
    <property type="match status" value="1"/>
</dbReference>
<dbReference type="Gene3D" id="3.10.620.30">
    <property type="match status" value="1"/>
</dbReference>
<dbReference type="PANTHER" id="PTHR39327:SF1">
    <property type="entry name" value="BLR5470 PROTEIN"/>
    <property type="match status" value="1"/>
</dbReference>
<dbReference type="SUPFAM" id="SSF54001">
    <property type="entry name" value="Cysteine proteinases"/>
    <property type="match status" value="1"/>
</dbReference>
<dbReference type="EMBL" id="NXFY01000005">
    <property type="protein sequence ID" value="PHO18562.1"/>
    <property type="molecule type" value="Genomic_DNA"/>
</dbReference>
<dbReference type="Proteomes" id="UP000262712">
    <property type="component" value="Chromosome"/>
</dbReference>
<feature type="signal peptide" evidence="1">
    <location>
        <begin position="1"/>
        <end position="21"/>
    </location>
</feature>
<dbReference type="Pfam" id="PF06035">
    <property type="entry name" value="Peptidase_C93"/>
    <property type="match status" value="1"/>
</dbReference>
<organism evidence="3 4">
    <name type="scientific">Malaciobacter molluscorum LMG 25693</name>
    <dbReference type="NCBI Taxonomy" id="870501"/>
    <lineage>
        <taxon>Bacteria</taxon>
        <taxon>Pseudomonadati</taxon>
        <taxon>Campylobacterota</taxon>
        <taxon>Epsilonproteobacteria</taxon>
        <taxon>Campylobacterales</taxon>
        <taxon>Arcobacteraceae</taxon>
        <taxon>Malaciobacter</taxon>
    </lineage>
</organism>
<evidence type="ECO:0000313" key="4">
    <source>
        <dbReference type="Proteomes" id="UP000221222"/>
    </source>
</evidence>
<evidence type="ECO:0000313" key="5">
    <source>
        <dbReference type="Proteomes" id="UP000262712"/>
    </source>
</evidence>
<feature type="chain" id="PRO_5044573579" evidence="1">
    <location>
        <begin position="22"/>
        <end position="213"/>
    </location>
</feature>
<evidence type="ECO:0000313" key="3">
    <source>
        <dbReference type="EMBL" id="PHO18562.1"/>
    </source>
</evidence>
<dbReference type="RefSeq" id="WP_099341913.1">
    <property type="nucleotide sequence ID" value="NZ_CP032098.1"/>
</dbReference>